<evidence type="ECO:0000256" key="9">
    <source>
        <dbReference type="HAMAP-Rule" id="MF_01972"/>
    </source>
</evidence>
<dbReference type="GO" id="GO:0019441">
    <property type="term" value="P:L-tryptophan catabolic process to kynurenine"/>
    <property type="evidence" value="ECO:0007669"/>
    <property type="project" value="UniProtKB-UniRule"/>
</dbReference>
<proteinExistence type="inferred from homology"/>
<dbReference type="EMBL" id="CADCUD010000092">
    <property type="protein sequence ID" value="CAA9331503.1"/>
    <property type="molecule type" value="Genomic_DNA"/>
</dbReference>
<dbReference type="HAMAP" id="MF_01972">
    <property type="entry name" value="T23O"/>
    <property type="match status" value="1"/>
</dbReference>
<feature type="binding site" evidence="9">
    <location>
        <position position="252"/>
    </location>
    <ligand>
        <name>substrate</name>
    </ligand>
</feature>
<evidence type="ECO:0000256" key="3">
    <source>
        <dbReference type="ARBA" id="ARBA00022723"/>
    </source>
</evidence>
<dbReference type="InterPro" id="IPR037217">
    <property type="entry name" value="Trp/Indoleamine_2_3_dOase-like"/>
</dbReference>
<comment type="pathway">
    <text evidence="9">Amino-acid degradation; L-tryptophan degradation via kynurenine pathway; L-kynurenine from L-tryptophan: step 1/2.</text>
</comment>
<dbReference type="Gene3D" id="1.20.58.480">
    <property type="match status" value="1"/>
</dbReference>
<dbReference type="GO" id="GO:0019442">
    <property type="term" value="P:L-tryptophan catabolic process to acetyl-CoA"/>
    <property type="evidence" value="ECO:0007669"/>
    <property type="project" value="TreeGrafter"/>
</dbReference>
<feature type="binding site" evidence="9">
    <location>
        <position position="111"/>
    </location>
    <ligand>
        <name>substrate</name>
    </ligand>
</feature>
<comment type="subunit">
    <text evidence="1 9">Homotetramer.</text>
</comment>
<gene>
    <name evidence="9" type="primary">kynA</name>
    <name evidence="10" type="ORF">AVDCRST_MAG46-1456</name>
</gene>
<keyword evidence="7 9" id="KW-0823">Tryptophan catabolism</keyword>
<dbReference type="PANTHER" id="PTHR10138">
    <property type="entry name" value="TRYPTOPHAN 2,3-DIOXYGENASE"/>
    <property type="match status" value="1"/>
</dbReference>
<comment type="similarity">
    <text evidence="9">Belongs to the tryptophan 2,3-dioxygenase family.</text>
</comment>
<dbReference type="GO" id="GO:0004833">
    <property type="term" value="F:L-tryptophan 2,3-dioxygenase activity"/>
    <property type="evidence" value="ECO:0007669"/>
    <property type="project" value="UniProtKB-UniRule"/>
</dbReference>
<dbReference type="InterPro" id="IPR004981">
    <property type="entry name" value="Trp_2_3_dOase"/>
</dbReference>
<keyword evidence="3 9" id="KW-0479">Metal-binding</keyword>
<evidence type="ECO:0000256" key="1">
    <source>
        <dbReference type="ARBA" id="ARBA00011881"/>
    </source>
</evidence>
<sequence length="284" mass="32437">MAQEPTFRPIEESVHTDLSDRMTYTGYLGLDTLLAAQRPLTDHHDEMLFIVAHQVSELWLKLLVHELRSAIALMSVDDLAPAMKRLARIKHVQKQLFEQWGVLATLTPVEYAQFRGALGQASGFQSLQYRTVEFLLGNKTPGMTNVFRHDEEAFARLEADLAAPSLYDEFLRHLARRGHPVPPERVERDWSQPYEPHPGVTDVLAGIYADPARYWDDYEACEELVDVEESFQLWRFRHVKTVERVIGFKRGTGGSSGVAFLRRALELTFFPELLSVRTQIGDDA</sequence>
<evidence type="ECO:0000256" key="7">
    <source>
        <dbReference type="ARBA" id="ARBA00023079"/>
    </source>
</evidence>
<dbReference type="FunFam" id="1.20.58.480:FF:000001">
    <property type="entry name" value="Tryptophan 2,3-dioxygenase"/>
    <property type="match status" value="1"/>
</dbReference>
<name>A0A6J4LGE9_9ACTN</name>
<dbReference type="EC" id="1.13.11.11" evidence="9"/>
<dbReference type="SUPFAM" id="SSF140959">
    <property type="entry name" value="Indolic compounds 2,3-dioxygenase-like"/>
    <property type="match status" value="1"/>
</dbReference>
<dbReference type="PANTHER" id="PTHR10138:SF0">
    <property type="entry name" value="TRYPTOPHAN 2,3-DIOXYGENASE"/>
    <property type="match status" value="1"/>
</dbReference>
<dbReference type="AlphaFoldDB" id="A0A6J4LGE9"/>
<evidence type="ECO:0000256" key="6">
    <source>
        <dbReference type="ARBA" id="ARBA00023004"/>
    </source>
</evidence>
<protein>
    <recommendedName>
        <fullName evidence="9">Tryptophan 2,3-dioxygenase</fullName>
        <shortName evidence="9">TDO</shortName>
        <ecNumber evidence="9">1.13.11.11</ecNumber>
    </recommendedName>
    <alternativeName>
        <fullName evidence="9">Tryptamin 2,3-dioxygenase</fullName>
    </alternativeName>
    <alternativeName>
        <fullName evidence="9">Tryptophan oxygenase</fullName>
        <shortName evidence="9">TO</shortName>
        <shortName evidence="9">TRPO</shortName>
    </alternativeName>
    <alternativeName>
        <fullName evidence="9">Tryptophan pyrrolase</fullName>
    </alternativeName>
    <alternativeName>
        <fullName evidence="9">Tryptophanase</fullName>
    </alternativeName>
</protein>
<evidence type="ECO:0000313" key="10">
    <source>
        <dbReference type="EMBL" id="CAA9331503.1"/>
    </source>
</evidence>
<feature type="binding site" evidence="9">
    <location>
        <position position="115"/>
    </location>
    <ligand>
        <name>substrate</name>
    </ligand>
</feature>
<accession>A0A6J4LGE9</accession>
<evidence type="ECO:0000256" key="2">
    <source>
        <dbReference type="ARBA" id="ARBA00022617"/>
    </source>
</evidence>
<evidence type="ECO:0000256" key="4">
    <source>
        <dbReference type="ARBA" id="ARBA00022964"/>
    </source>
</evidence>
<reference evidence="10" key="1">
    <citation type="submission" date="2020-02" db="EMBL/GenBank/DDBJ databases">
        <authorList>
            <person name="Meier V. D."/>
        </authorList>
    </citation>
    <scope>NUCLEOTIDE SEQUENCE</scope>
    <source>
        <strain evidence="10">AVDCRST_MAG46</strain>
    </source>
</reference>
<dbReference type="GO" id="GO:0046872">
    <property type="term" value="F:metal ion binding"/>
    <property type="evidence" value="ECO:0007669"/>
    <property type="project" value="UniProtKB-KW"/>
</dbReference>
<keyword evidence="2 9" id="KW-0349">Heme</keyword>
<dbReference type="UniPathway" id="UPA00333">
    <property type="reaction ID" value="UER00453"/>
</dbReference>
<comment type="cofactor">
    <cofactor evidence="9">
        <name>heme</name>
        <dbReference type="ChEBI" id="CHEBI:30413"/>
    </cofactor>
    <text evidence="9">Binds 1 heme group per subunit.</text>
</comment>
<keyword evidence="5 9" id="KW-0560">Oxidoreductase</keyword>
<dbReference type="GO" id="GO:0020037">
    <property type="term" value="F:heme binding"/>
    <property type="evidence" value="ECO:0007669"/>
    <property type="project" value="UniProtKB-UniRule"/>
</dbReference>
<organism evidence="10">
    <name type="scientific">uncultured Nocardioidaceae bacterium</name>
    <dbReference type="NCBI Taxonomy" id="253824"/>
    <lineage>
        <taxon>Bacteria</taxon>
        <taxon>Bacillati</taxon>
        <taxon>Actinomycetota</taxon>
        <taxon>Actinomycetes</taxon>
        <taxon>Propionibacteriales</taxon>
        <taxon>Nocardioidaceae</taxon>
        <taxon>environmental samples</taxon>
    </lineage>
</organism>
<comment type="caution">
    <text evidence="9">Lacks conserved residue(s) required for the propagation of feature annotation.</text>
</comment>
<comment type="catalytic activity">
    <reaction evidence="8 9">
        <text>L-tryptophan + O2 = N-formyl-L-kynurenine</text>
        <dbReference type="Rhea" id="RHEA:24536"/>
        <dbReference type="ChEBI" id="CHEBI:15379"/>
        <dbReference type="ChEBI" id="CHEBI:57912"/>
        <dbReference type="ChEBI" id="CHEBI:58629"/>
        <dbReference type="EC" id="1.13.11.11"/>
    </reaction>
</comment>
<evidence type="ECO:0000256" key="8">
    <source>
        <dbReference type="ARBA" id="ARBA00050412"/>
    </source>
</evidence>
<dbReference type="Pfam" id="PF03301">
    <property type="entry name" value="Trp_dioxygenase"/>
    <property type="match status" value="2"/>
</dbReference>
<evidence type="ECO:0000256" key="5">
    <source>
        <dbReference type="ARBA" id="ARBA00023002"/>
    </source>
</evidence>
<keyword evidence="4 9" id="KW-0223">Dioxygenase</keyword>
<feature type="binding site" description="axial binding residue" evidence="9">
    <location>
        <position position="238"/>
    </location>
    <ligand>
        <name>heme</name>
        <dbReference type="ChEBI" id="CHEBI:30413"/>
    </ligand>
    <ligandPart>
        <name>Fe</name>
        <dbReference type="ChEBI" id="CHEBI:18248"/>
    </ligandPart>
</feature>
<keyword evidence="6 9" id="KW-0408">Iron</keyword>
<comment type="function">
    <text evidence="9">Heme-dependent dioxygenase that catalyzes the oxidative cleavage of the L-tryptophan (L-Trp) pyrrole ring and converts L-tryptophan to N-formyl-L-kynurenine. Catalyzes the oxidative cleavage of the indole moiety.</text>
</comment>